<keyword evidence="2" id="KW-1185">Reference proteome</keyword>
<reference evidence="1 2" key="1">
    <citation type="submission" date="2018-04" db="EMBL/GenBank/DDBJ databases">
        <title>Complete genome sequences of new Aeromonas and Pseudomonas phages promising in phage therapy dedicated to aquaculture.</title>
        <authorList>
            <person name="Kolsut J."/>
            <person name="Wojcik E."/>
            <person name="Wojtasik A."/>
            <person name="Dastych J."/>
        </authorList>
    </citation>
    <scope>NUCLEOTIDE SEQUENCE [LARGE SCALE GENOMIC DNA]</scope>
</reference>
<evidence type="ECO:0000313" key="1">
    <source>
        <dbReference type="EMBL" id="AWH15459.1"/>
    </source>
</evidence>
<dbReference type="KEGG" id="vg:77935231"/>
<dbReference type="Proteomes" id="UP000246250">
    <property type="component" value="Segment"/>
</dbReference>
<dbReference type="GeneID" id="77935231"/>
<dbReference type="RefSeq" id="YP_010659263.1">
    <property type="nucleotide sequence ID" value="NC_070866.1"/>
</dbReference>
<dbReference type="EMBL" id="MH179480">
    <property type="protein sequence ID" value="AWH15459.1"/>
    <property type="molecule type" value="Genomic_DNA"/>
</dbReference>
<evidence type="ECO:0000313" key="2">
    <source>
        <dbReference type="Proteomes" id="UP000246250"/>
    </source>
</evidence>
<sequence>MSTAGMQIFLDAGGDVQIDDRYFNLAFVSKTVLSLGSPSGSGPSGYMTVSGLTMPMVAFTGGPAALHSMSSSNGTFKINFISQYPVTITVYLFDVPTSSGISGCQVFNDNGELTFDSSRKYMKVKYEKVFTNLQEMGGDGGGVANHVMPVGPQYAVLQSSFAGFRYCEDLIPGESGPIYSYTTIQWVMYNVSGNVLQSRILQVFGNQTGNVPPWQASVYAGRVQTIDVTGL</sequence>
<protein>
    <submittedName>
        <fullName evidence="1">Uncharacterized protein</fullName>
    </submittedName>
</protein>
<accession>A0A2S1PFW0</accession>
<name>A0A2S1PFW0_9CAUD</name>
<organism evidence="1 2">
    <name type="scientific">Pseudomonas phage 98PfluR60PP</name>
    <dbReference type="NCBI Taxonomy" id="2163965"/>
    <lineage>
        <taxon>Viruses</taxon>
        <taxon>Duplodnaviria</taxon>
        <taxon>Heunggongvirae</taxon>
        <taxon>Uroviricota</taxon>
        <taxon>Caudoviricetes</taxon>
        <taxon>Schitoviridae</taxon>
        <taxon>Littlefixvirus</taxon>
        <taxon>Littlefixvirus 98Pflur60pp</taxon>
    </lineage>
</organism>
<proteinExistence type="predicted"/>